<keyword evidence="1" id="KW-0812">Transmembrane</keyword>
<organism evidence="2">
    <name type="scientific">Petromyces alliaceus</name>
    <name type="common">Aspergillus alliaceus</name>
    <dbReference type="NCBI Taxonomy" id="209559"/>
    <lineage>
        <taxon>Eukaryota</taxon>
        <taxon>Fungi</taxon>
        <taxon>Dikarya</taxon>
        <taxon>Ascomycota</taxon>
        <taxon>Pezizomycotina</taxon>
        <taxon>Eurotiomycetes</taxon>
        <taxon>Eurotiomycetidae</taxon>
        <taxon>Eurotiales</taxon>
        <taxon>Aspergillaceae</taxon>
        <taxon>Aspergillus</taxon>
        <taxon>Aspergillus subgen. Circumdati</taxon>
    </lineage>
</organism>
<dbReference type="EMBL" id="ML735214">
    <property type="protein sequence ID" value="KAE8396451.1"/>
    <property type="molecule type" value="Genomic_DNA"/>
</dbReference>
<dbReference type="AlphaFoldDB" id="A0A5N7CQH5"/>
<keyword evidence="1" id="KW-0472">Membrane</keyword>
<proteinExistence type="predicted"/>
<name>A0A5N7CQH5_PETAA</name>
<evidence type="ECO:0000256" key="1">
    <source>
        <dbReference type="SAM" id="Phobius"/>
    </source>
</evidence>
<accession>A0A5N7CQH5</accession>
<keyword evidence="1" id="KW-1133">Transmembrane helix</keyword>
<dbReference type="Proteomes" id="UP000326877">
    <property type="component" value="Unassembled WGS sequence"/>
</dbReference>
<reference evidence="2" key="1">
    <citation type="submission" date="2019-04" db="EMBL/GenBank/DDBJ databases">
        <title>Friends and foes A comparative genomics studyof 23 Aspergillus species from section Flavi.</title>
        <authorList>
            <consortium name="DOE Joint Genome Institute"/>
            <person name="Kjaerbolling I."/>
            <person name="Vesth T."/>
            <person name="Frisvad J.C."/>
            <person name="Nybo J.L."/>
            <person name="Theobald S."/>
            <person name="Kildgaard S."/>
            <person name="Isbrandt T."/>
            <person name="Kuo A."/>
            <person name="Sato A."/>
            <person name="Lyhne E.K."/>
            <person name="Kogle M.E."/>
            <person name="Wiebenga A."/>
            <person name="Kun R.S."/>
            <person name="Lubbers R.J."/>
            <person name="Makela M.R."/>
            <person name="Barry K."/>
            <person name="Chovatia M."/>
            <person name="Clum A."/>
            <person name="Daum C."/>
            <person name="Haridas S."/>
            <person name="He G."/>
            <person name="LaButti K."/>
            <person name="Lipzen A."/>
            <person name="Mondo S."/>
            <person name="Riley R."/>
            <person name="Salamov A."/>
            <person name="Simmons B.A."/>
            <person name="Magnuson J.K."/>
            <person name="Henrissat B."/>
            <person name="Mortensen U.H."/>
            <person name="Larsen T.O."/>
            <person name="Devries R.P."/>
            <person name="Grigoriev I.V."/>
            <person name="Machida M."/>
            <person name="Baker S.E."/>
            <person name="Andersen M.R."/>
        </authorList>
    </citation>
    <scope>NUCLEOTIDE SEQUENCE [LARGE SCALE GENOMIC DNA]</scope>
    <source>
        <strain evidence="2">IBT 14317</strain>
    </source>
</reference>
<feature type="transmembrane region" description="Helical" evidence="1">
    <location>
        <begin position="12"/>
        <end position="45"/>
    </location>
</feature>
<protein>
    <submittedName>
        <fullName evidence="2">Uncharacterized protein</fullName>
    </submittedName>
</protein>
<evidence type="ECO:0000313" key="2">
    <source>
        <dbReference type="EMBL" id="KAE8396451.1"/>
    </source>
</evidence>
<sequence length="70" mass="8412">MPNSKYRFMIRLIVTPFIFFCFFLFLCLSFLFLFYFSLLCLLVVLLFSNPCERLGNSMTLLYTDVVSKKW</sequence>
<gene>
    <name evidence="2" type="ORF">BDV23DRAFT_142773</name>
</gene>